<dbReference type="KEGG" id="cchl:FPL14_29130"/>
<organism evidence="1 2">
    <name type="scientific">Cohnella cholangitidis</name>
    <dbReference type="NCBI Taxonomy" id="2598458"/>
    <lineage>
        <taxon>Bacteria</taxon>
        <taxon>Bacillati</taxon>
        <taxon>Bacillota</taxon>
        <taxon>Bacilli</taxon>
        <taxon>Bacillales</taxon>
        <taxon>Paenibacillaceae</taxon>
        <taxon>Cohnella</taxon>
    </lineage>
</organism>
<keyword evidence="2" id="KW-1185">Reference proteome</keyword>
<reference evidence="1 2" key="1">
    <citation type="submission" date="2019-07" db="EMBL/GenBank/DDBJ databases">
        <authorList>
            <person name="Kim J.K."/>
            <person name="Cheong H.-M."/>
            <person name="Choi Y."/>
            <person name="Hwang K.J."/>
            <person name="Lee S."/>
            <person name="Choi C."/>
        </authorList>
    </citation>
    <scope>NUCLEOTIDE SEQUENCE [LARGE SCALE GENOMIC DNA]</scope>
    <source>
        <strain evidence="1 2">KS 22</strain>
    </source>
</reference>
<dbReference type="EMBL" id="CP041969">
    <property type="protein sequence ID" value="QMV45243.1"/>
    <property type="molecule type" value="Genomic_DNA"/>
</dbReference>
<protein>
    <submittedName>
        <fullName evidence="1">Uncharacterized protein</fullName>
    </submittedName>
</protein>
<dbReference type="Proteomes" id="UP000515679">
    <property type="component" value="Chromosome"/>
</dbReference>
<gene>
    <name evidence="1" type="ORF">FPL14_29130</name>
</gene>
<proteinExistence type="predicted"/>
<dbReference type="AlphaFoldDB" id="A0A7G5C7Q9"/>
<name>A0A7G5C7Q9_9BACL</name>
<accession>A0A7G5C7Q9</accession>
<sequence length="82" mass="9400">MKDVDGNNRKKWITPVDLMEHLLSYIHKEDQIDSVIYVAQMNDGTISSGWTDLTYPEAIGLLEVGKLQVFNEMETNRATENK</sequence>
<evidence type="ECO:0000313" key="2">
    <source>
        <dbReference type="Proteomes" id="UP000515679"/>
    </source>
</evidence>
<evidence type="ECO:0000313" key="1">
    <source>
        <dbReference type="EMBL" id="QMV45243.1"/>
    </source>
</evidence>